<keyword evidence="2" id="KW-1185">Reference proteome</keyword>
<dbReference type="EMBL" id="CP059851">
    <property type="protein sequence ID" value="QMW23911.1"/>
    <property type="molecule type" value="Genomic_DNA"/>
</dbReference>
<evidence type="ECO:0000313" key="2">
    <source>
        <dbReference type="Proteomes" id="UP000515292"/>
    </source>
</evidence>
<sequence length="289" mass="32035">MTQPMIMWSCEDRDAPFVGVFRRTATRAGYDVRILHPAAEPAGFTELKRHYRHLSPNAERFELASFRRWFEIAANVTPTDRFVLADSDLVVQDGFSALPAELRETTALVGSIGSTDDVLEDGINGGFSIWTGATLHAFCDYMVALYASDFDRLARIHAAKTAAGNPRASISDMTLLYQFVADTNTAFVNSNRVINGGYIDHNFFMPHCLGTRFRTTLGRKSLRFAADGFWLTTENGTPVRPHSLHLGGRYKIMATAIETADSLTLTRHSAYIVAGRTARTLLGKVGIHR</sequence>
<proteinExistence type="predicted"/>
<name>A0A7G5IKL9_9SPHN</name>
<accession>A0A7G5IKL9</accession>
<evidence type="ECO:0000313" key="1">
    <source>
        <dbReference type="EMBL" id="QMW23911.1"/>
    </source>
</evidence>
<gene>
    <name evidence="1" type="ORF">H3309_05415</name>
</gene>
<reference evidence="1 2" key="1">
    <citation type="submission" date="2020-07" db="EMBL/GenBank/DDBJ databases">
        <title>Complete genome sequence for Sandaracinobacter sp. M6.</title>
        <authorList>
            <person name="Tang Y."/>
            <person name="Liu Q."/>
            <person name="Guo Z."/>
            <person name="Lei P."/>
            <person name="Huang B."/>
        </authorList>
    </citation>
    <scope>NUCLEOTIDE SEQUENCE [LARGE SCALE GENOMIC DNA]</scope>
    <source>
        <strain evidence="1 2">M6</strain>
    </source>
</reference>
<dbReference type="RefSeq" id="WP_182297734.1">
    <property type="nucleotide sequence ID" value="NZ_CP059851.1"/>
</dbReference>
<protein>
    <submittedName>
        <fullName evidence="1">Uncharacterized protein</fullName>
    </submittedName>
</protein>
<organism evidence="1 2">
    <name type="scientific">Sandaracinobacteroides saxicola</name>
    <dbReference type="NCBI Taxonomy" id="2759707"/>
    <lineage>
        <taxon>Bacteria</taxon>
        <taxon>Pseudomonadati</taxon>
        <taxon>Pseudomonadota</taxon>
        <taxon>Alphaproteobacteria</taxon>
        <taxon>Sphingomonadales</taxon>
        <taxon>Sphingosinicellaceae</taxon>
        <taxon>Sandaracinobacteroides</taxon>
    </lineage>
</organism>
<dbReference type="AlphaFoldDB" id="A0A7G5IKL9"/>
<dbReference type="KEGG" id="sand:H3309_05415"/>
<dbReference type="Proteomes" id="UP000515292">
    <property type="component" value="Chromosome"/>
</dbReference>